<proteinExistence type="predicted"/>
<accession>A0A1H9FU77</accession>
<name>A0A1H9FU77_9GAMM</name>
<dbReference type="RefSeq" id="WP_091355918.1">
    <property type="nucleotide sequence ID" value="NZ_AP025284.1"/>
</dbReference>
<dbReference type="OrthoDB" id="6117985at2"/>
<keyword evidence="2" id="KW-1185">Reference proteome</keyword>
<dbReference type="EMBL" id="FOGB01000003">
    <property type="protein sequence ID" value="SEQ41329.1"/>
    <property type="molecule type" value="Genomic_DNA"/>
</dbReference>
<dbReference type="GO" id="GO:0016787">
    <property type="term" value="F:hydrolase activity"/>
    <property type="evidence" value="ECO:0007669"/>
    <property type="project" value="UniProtKB-KW"/>
</dbReference>
<organism evidence="1 2">
    <name type="scientific">Amphritea atlantica</name>
    <dbReference type="NCBI Taxonomy" id="355243"/>
    <lineage>
        <taxon>Bacteria</taxon>
        <taxon>Pseudomonadati</taxon>
        <taxon>Pseudomonadota</taxon>
        <taxon>Gammaproteobacteria</taxon>
        <taxon>Oceanospirillales</taxon>
        <taxon>Oceanospirillaceae</taxon>
        <taxon>Amphritea</taxon>
    </lineage>
</organism>
<dbReference type="Gene3D" id="3.10.129.10">
    <property type="entry name" value="Hotdog Thioesterase"/>
    <property type="match status" value="1"/>
</dbReference>
<protein>
    <submittedName>
        <fullName evidence="1">Acyl-CoA thioester hydrolase</fullName>
    </submittedName>
</protein>
<dbReference type="Proteomes" id="UP000198749">
    <property type="component" value="Unassembled WGS sequence"/>
</dbReference>
<dbReference type="SUPFAM" id="SSF54637">
    <property type="entry name" value="Thioesterase/thiol ester dehydrase-isomerase"/>
    <property type="match status" value="1"/>
</dbReference>
<dbReference type="STRING" id="355243.SAMN03080615_01437"/>
<dbReference type="Pfam" id="PF13279">
    <property type="entry name" value="4HBT_2"/>
    <property type="match status" value="1"/>
</dbReference>
<reference evidence="2" key="1">
    <citation type="submission" date="2016-10" db="EMBL/GenBank/DDBJ databases">
        <authorList>
            <person name="Varghese N."/>
            <person name="Submissions S."/>
        </authorList>
    </citation>
    <scope>NUCLEOTIDE SEQUENCE [LARGE SCALE GENOMIC DNA]</scope>
    <source>
        <strain evidence="2">DSM 18887</strain>
    </source>
</reference>
<sequence length="162" mass="18542">MTPKAPIIYRTRIKPEWLDYNNHMNVAYYVLIFDLAGVELVSQLGLSEAVTEQTGISWMVLENHITYNNEVILDQPVEIRCQLIDHDSKRLHLYFEMYAHTDQGVEYLAATLEQMAMCVDLNSRSSCEFPAGVTEQIDAMAQLQADLPKPANIGRKIGIRRR</sequence>
<dbReference type="CDD" id="cd00586">
    <property type="entry name" value="4HBT"/>
    <property type="match status" value="1"/>
</dbReference>
<dbReference type="InterPro" id="IPR029069">
    <property type="entry name" value="HotDog_dom_sf"/>
</dbReference>
<evidence type="ECO:0000313" key="1">
    <source>
        <dbReference type="EMBL" id="SEQ41329.1"/>
    </source>
</evidence>
<keyword evidence="1" id="KW-0378">Hydrolase</keyword>
<evidence type="ECO:0000313" key="2">
    <source>
        <dbReference type="Proteomes" id="UP000198749"/>
    </source>
</evidence>
<dbReference type="AlphaFoldDB" id="A0A1H9FU77"/>
<gene>
    <name evidence="1" type="ORF">SAMN03080615_01437</name>
</gene>